<reference evidence="1" key="1">
    <citation type="submission" date="2019-08" db="EMBL/GenBank/DDBJ databases">
        <authorList>
            <person name="Kucharzyk K."/>
            <person name="Murdoch R.W."/>
            <person name="Higgins S."/>
            <person name="Loffler F."/>
        </authorList>
    </citation>
    <scope>NUCLEOTIDE SEQUENCE</scope>
</reference>
<protein>
    <submittedName>
        <fullName evidence="1">Uncharacterized protein</fullName>
    </submittedName>
</protein>
<dbReference type="AlphaFoldDB" id="A0A644XSQ5"/>
<sequence>MKVALFCLLVFPISSIFGRQTLDLTFTPQSGYYKSVYAYQANGLYWESELKADLKKDRFEARLAQVSYQGFSYTESRSLDGYHFLPGQEWRSFAYDRPNISVSLMSDGDAQQAVRIKAGSFTALYLDGPDALHLDDFALVWDRHLLGRNLLVQYCFESEAASCLIEGLWGEYRSFTLFTSMALNVGPVQLECSFNGSSFLRKLGAGIQVKKPGFVLRHTLSSQLGLMPIHSGHSQTMHTVLSTEAQYLCLGMGYEQIFWVDEMGKREKERELSLFFKGSAMQIGLVFSSVAESKMLLDSSQSRLSYQSSNLSAVFVFQRRSGSVTLRFDPRKGLSITYALRLAIDRRSESPPPA</sequence>
<comment type="caution">
    <text evidence="1">The sequence shown here is derived from an EMBL/GenBank/DDBJ whole genome shotgun (WGS) entry which is preliminary data.</text>
</comment>
<accession>A0A644XSQ5</accession>
<name>A0A644XSQ5_9ZZZZ</name>
<proteinExistence type="predicted"/>
<evidence type="ECO:0000313" key="1">
    <source>
        <dbReference type="EMBL" id="MPM18791.1"/>
    </source>
</evidence>
<organism evidence="1">
    <name type="scientific">bioreactor metagenome</name>
    <dbReference type="NCBI Taxonomy" id="1076179"/>
    <lineage>
        <taxon>unclassified sequences</taxon>
        <taxon>metagenomes</taxon>
        <taxon>ecological metagenomes</taxon>
    </lineage>
</organism>
<gene>
    <name evidence="1" type="ORF">SDC9_65207</name>
</gene>
<dbReference type="EMBL" id="VSSQ01003048">
    <property type="protein sequence ID" value="MPM18791.1"/>
    <property type="molecule type" value="Genomic_DNA"/>
</dbReference>